<dbReference type="Proteomes" id="UP000308652">
    <property type="component" value="Unassembled WGS sequence"/>
</dbReference>
<dbReference type="GO" id="GO:0012505">
    <property type="term" value="C:endomembrane system"/>
    <property type="evidence" value="ECO:0007669"/>
    <property type="project" value="TreeGrafter"/>
</dbReference>
<feature type="compositionally biased region" description="Pro residues" evidence="7">
    <location>
        <begin position="29"/>
        <end position="53"/>
    </location>
</feature>
<keyword evidence="4 8" id="KW-1133">Transmembrane helix</keyword>
<dbReference type="Pfam" id="PF00804">
    <property type="entry name" value="Syntaxin"/>
    <property type="match status" value="1"/>
</dbReference>
<dbReference type="GO" id="GO:0005484">
    <property type="term" value="F:SNAP receptor activity"/>
    <property type="evidence" value="ECO:0007669"/>
    <property type="project" value="TreeGrafter"/>
</dbReference>
<dbReference type="CDD" id="cd15849">
    <property type="entry name" value="SNARE_Sso1"/>
    <property type="match status" value="1"/>
</dbReference>
<dbReference type="InterPro" id="IPR045242">
    <property type="entry name" value="Syntaxin"/>
</dbReference>
<dbReference type="GO" id="GO:0031201">
    <property type="term" value="C:SNARE complex"/>
    <property type="evidence" value="ECO:0007669"/>
    <property type="project" value="TreeGrafter"/>
</dbReference>
<dbReference type="PANTHER" id="PTHR19957:SF307">
    <property type="entry name" value="PROTEIN SSO1-RELATED"/>
    <property type="match status" value="1"/>
</dbReference>
<comment type="subcellular location">
    <subcellularLocation>
        <location evidence="1">Membrane</location>
        <topology evidence="1">Single-pass type IV membrane protein</topology>
    </subcellularLocation>
</comment>
<dbReference type="OrthoDB" id="10255013at2759"/>
<evidence type="ECO:0000256" key="7">
    <source>
        <dbReference type="SAM" id="MobiDB-lite"/>
    </source>
</evidence>
<proteinExistence type="inferred from homology"/>
<dbReference type="GO" id="GO:0048278">
    <property type="term" value="P:vesicle docking"/>
    <property type="evidence" value="ECO:0007669"/>
    <property type="project" value="TreeGrafter"/>
</dbReference>
<dbReference type="AlphaFoldDB" id="A0A5C3MBG9"/>
<feature type="transmembrane region" description="Helical" evidence="8">
    <location>
        <begin position="302"/>
        <end position="323"/>
    </location>
</feature>
<comment type="similarity">
    <text evidence="2">Belongs to the syntaxin family.</text>
</comment>
<evidence type="ECO:0000259" key="9">
    <source>
        <dbReference type="PROSITE" id="PS50192"/>
    </source>
</evidence>
<sequence length="329" mass="37156">MPARDRLAAARAQRAQMVHPTVQPTSQIPSPPPQIPSPPPQDLSPPSRIPSPEPTYTREQPVNDGRQLTTTSFLEQASSIQDGIKLLDERIAQISQVNRHRFNETDAEAQASNAELDNLINRTRDLAQDLKNKIQYLQVGTATGDDAQMRQNRISFIRVKFSEALQNYQHIAQEGRSRLRDRVERQVRIVKADATPEEIKMIVDGGGDQIFAQAMLSSTRYAESKAIYGEVRIRQQELQRMESTLAELTQLFSDMAAMVEQQDQAITTTENTAREVEEDTRKGLEYTIEAVFHARRYRRARWICCGLVVICCLVLAIVLGVVFGTRAKK</sequence>
<keyword evidence="5 8" id="KW-0472">Membrane</keyword>
<evidence type="ECO:0000256" key="3">
    <source>
        <dbReference type="ARBA" id="ARBA00022692"/>
    </source>
</evidence>
<dbReference type="InterPro" id="IPR006011">
    <property type="entry name" value="Syntaxin_N"/>
</dbReference>
<keyword evidence="11" id="KW-1185">Reference proteome</keyword>
<keyword evidence="3 8" id="KW-0812">Transmembrane</keyword>
<feature type="coiled-coil region" evidence="6">
    <location>
        <begin position="231"/>
        <end position="279"/>
    </location>
</feature>
<dbReference type="GO" id="GO:0005886">
    <property type="term" value="C:plasma membrane"/>
    <property type="evidence" value="ECO:0007669"/>
    <property type="project" value="TreeGrafter"/>
</dbReference>
<name>A0A5C3MBG9_9AGAR</name>
<dbReference type="GO" id="GO:0006906">
    <property type="term" value="P:vesicle fusion"/>
    <property type="evidence" value="ECO:0007669"/>
    <property type="project" value="TreeGrafter"/>
</dbReference>
<dbReference type="SMART" id="SM00397">
    <property type="entry name" value="t_SNARE"/>
    <property type="match status" value="1"/>
</dbReference>
<dbReference type="SUPFAM" id="SSF47661">
    <property type="entry name" value="t-snare proteins"/>
    <property type="match status" value="1"/>
</dbReference>
<feature type="domain" description="T-SNARE coiled-coil homology" evidence="9">
    <location>
        <begin position="228"/>
        <end position="290"/>
    </location>
</feature>
<dbReference type="GO" id="GO:0006886">
    <property type="term" value="P:intracellular protein transport"/>
    <property type="evidence" value="ECO:0007669"/>
    <property type="project" value="TreeGrafter"/>
</dbReference>
<dbReference type="GO" id="GO:0006887">
    <property type="term" value="P:exocytosis"/>
    <property type="evidence" value="ECO:0007669"/>
    <property type="project" value="TreeGrafter"/>
</dbReference>
<dbReference type="STRING" id="68775.A0A5C3MBG9"/>
<evidence type="ECO:0000256" key="4">
    <source>
        <dbReference type="ARBA" id="ARBA00022989"/>
    </source>
</evidence>
<gene>
    <name evidence="10" type="ORF">BDQ12DRAFT_287487</name>
</gene>
<reference evidence="10 11" key="1">
    <citation type="journal article" date="2019" name="Nat. Ecol. Evol.">
        <title>Megaphylogeny resolves global patterns of mushroom evolution.</title>
        <authorList>
            <person name="Varga T."/>
            <person name="Krizsan K."/>
            <person name="Foldi C."/>
            <person name="Dima B."/>
            <person name="Sanchez-Garcia M."/>
            <person name="Sanchez-Ramirez S."/>
            <person name="Szollosi G.J."/>
            <person name="Szarkandi J.G."/>
            <person name="Papp V."/>
            <person name="Albert L."/>
            <person name="Andreopoulos W."/>
            <person name="Angelini C."/>
            <person name="Antonin V."/>
            <person name="Barry K.W."/>
            <person name="Bougher N.L."/>
            <person name="Buchanan P."/>
            <person name="Buyck B."/>
            <person name="Bense V."/>
            <person name="Catcheside P."/>
            <person name="Chovatia M."/>
            <person name="Cooper J."/>
            <person name="Damon W."/>
            <person name="Desjardin D."/>
            <person name="Finy P."/>
            <person name="Geml J."/>
            <person name="Haridas S."/>
            <person name="Hughes K."/>
            <person name="Justo A."/>
            <person name="Karasinski D."/>
            <person name="Kautmanova I."/>
            <person name="Kiss B."/>
            <person name="Kocsube S."/>
            <person name="Kotiranta H."/>
            <person name="LaButti K.M."/>
            <person name="Lechner B.E."/>
            <person name="Liimatainen K."/>
            <person name="Lipzen A."/>
            <person name="Lukacs Z."/>
            <person name="Mihaltcheva S."/>
            <person name="Morgado L.N."/>
            <person name="Niskanen T."/>
            <person name="Noordeloos M.E."/>
            <person name="Ohm R.A."/>
            <person name="Ortiz-Santana B."/>
            <person name="Ovrebo C."/>
            <person name="Racz N."/>
            <person name="Riley R."/>
            <person name="Savchenko A."/>
            <person name="Shiryaev A."/>
            <person name="Soop K."/>
            <person name="Spirin V."/>
            <person name="Szebenyi C."/>
            <person name="Tomsovsky M."/>
            <person name="Tulloss R.E."/>
            <person name="Uehling J."/>
            <person name="Grigoriev I.V."/>
            <person name="Vagvolgyi C."/>
            <person name="Papp T."/>
            <person name="Martin F.M."/>
            <person name="Miettinen O."/>
            <person name="Hibbett D.S."/>
            <person name="Nagy L.G."/>
        </authorList>
    </citation>
    <scope>NUCLEOTIDE SEQUENCE [LARGE SCALE GENOMIC DNA]</scope>
    <source>
        <strain evidence="10 11">CBS 166.37</strain>
    </source>
</reference>
<evidence type="ECO:0000256" key="5">
    <source>
        <dbReference type="ARBA" id="ARBA00023136"/>
    </source>
</evidence>
<dbReference type="Gene3D" id="1.20.58.70">
    <property type="match status" value="1"/>
</dbReference>
<evidence type="ECO:0000313" key="10">
    <source>
        <dbReference type="EMBL" id="TFK42662.1"/>
    </source>
</evidence>
<dbReference type="InterPro" id="IPR010989">
    <property type="entry name" value="SNARE"/>
</dbReference>
<keyword evidence="6" id="KW-0175">Coiled coil</keyword>
<dbReference type="InterPro" id="IPR000727">
    <property type="entry name" value="T_SNARE_dom"/>
</dbReference>
<feature type="coiled-coil region" evidence="6">
    <location>
        <begin position="102"/>
        <end position="133"/>
    </location>
</feature>
<evidence type="ECO:0000256" key="2">
    <source>
        <dbReference type="ARBA" id="ARBA00009063"/>
    </source>
</evidence>
<dbReference type="GO" id="GO:0000149">
    <property type="term" value="F:SNARE binding"/>
    <property type="evidence" value="ECO:0007669"/>
    <property type="project" value="TreeGrafter"/>
</dbReference>
<feature type="region of interest" description="Disordered" evidence="7">
    <location>
        <begin position="1"/>
        <end position="65"/>
    </location>
</feature>
<dbReference type="PROSITE" id="PS50192">
    <property type="entry name" value="T_SNARE"/>
    <property type="match status" value="1"/>
</dbReference>
<evidence type="ECO:0000313" key="11">
    <source>
        <dbReference type="Proteomes" id="UP000308652"/>
    </source>
</evidence>
<accession>A0A5C3MBG9</accession>
<dbReference type="PANTHER" id="PTHR19957">
    <property type="entry name" value="SYNTAXIN"/>
    <property type="match status" value="1"/>
</dbReference>
<evidence type="ECO:0000256" key="1">
    <source>
        <dbReference type="ARBA" id="ARBA00004211"/>
    </source>
</evidence>
<organism evidence="10 11">
    <name type="scientific">Crucibulum laeve</name>
    <dbReference type="NCBI Taxonomy" id="68775"/>
    <lineage>
        <taxon>Eukaryota</taxon>
        <taxon>Fungi</taxon>
        <taxon>Dikarya</taxon>
        <taxon>Basidiomycota</taxon>
        <taxon>Agaricomycotina</taxon>
        <taxon>Agaricomycetes</taxon>
        <taxon>Agaricomycetidae</taxon>
        <taxon>Agaricales</taxon>
        <taxon>Agaricineae</taxon>
        <taxon>Nidulariaceae</taxon>
        <taxon>Crucibulum</taxon>
    </lineage>
</organism>
<evidence type="ECO:0000256" key="6">
    <source>
        <dbReference type="SAM" id="Coils"/>
    </source>
</evidence>
<evidence type="ECO:0000256" key="8">
    <source>
        <dbReference type="SAM" id="Phobius"/>
    </source>
</evidence>
<dbReference type="EMBL" id="ML213592">
    <property type="protein sequence ID" value="TFK42662.1"/>
    <property type="molecule type" value="Genomic_DNA"/>
</dbReference>
<protein>
    <submittedName>
        <fullName evidence="10">t-SNARE</fullName>
    </submittedName>
</protein>